<feature type="region of interest" description="Disordered" evidence="1">
    <location>
        <begin position="27"/>
        <end position="59"/>
    </location>
</feature>
<evidence type="ECO:0000313" key="3">
    <source>
        <dbReference type="Proteomes" id="UP000182063"/>
    </source>
</evidence>
<dbReference type="Proteomes" id="UP000182063">
    <property type="component" value="Chromosome"/>
</dbReference>
<dbReference type="EMBL" id="CP018221">
    <property type="protein sequence ID" value="API58517.1"/>
    <property type="molecule type" value="Genomic_DNA"/>
</dbReference>
<gene>
    <name evidence="2" type="ORF">BSL82_03680</name>
</gene>
<keyword evidence="3" id="KW-1185">Reference proteome</keyword>
<accession>A0A1L3ZSB5</accession>
<dbReference type="KEGG" id="sphj:BSL82_03680"/>
<name>A0A1L3ZSB5_9SPHN</name>
<protein>
    <submittedName>
        <fullName evidence="2">Uncharacterized protein</fullName>
    </submittedName>
</protein>
<sequence>MPSTHGALSQEAINAALAATYGGSALPMPSITRTTADRFRNQPKTRGVLSAPRPRGALTKSASSLVEQGLRALGASEQGAARAGRSFEEFNYDWNPLSGADIVGTQARRLTDGTGADVTDLALNAGMLAAPLAAPISRMPRRLRHGPRHCQPHS</sequence>
<dbReference type="AlphaFoldDB" id="A0A1L3ZSB5"/>
<evidence type="ECO:0000256" key="1">
    <source>
        <dbReference type="SAM" id="MobiDB-lite"/>
    </source>
</evidence>
<organism evidence="2 3">
    <name type="scientific">Tardibacter chloracetimidivorans</name>
    <dbReference type="NCBI Taxonomy" id="1921510"/>
    <lineage>
        <taxon>Bacteria</taxon>
        <taxon>Pseudomonadati</taxon>
        <taxon>Pseudomonadota</taxon>
        <taxon>Alphaproteobacteria</taxon>
        <taxon>Sphingomonadales</taxon>
        <taxon>Sphingomonadaceae</taxon>
        <taxon>Tardibacter</taxon>
    </lineage>
</organism>
<proteinExistence type="predicted"/>
<dbReference type="STRING" id="1921510.BSL82_03680"/>
<reference evidence="3" key="1">
    <citation type="submission" date="2016-11" db="EMBL/GenBank/DDBJ databases">
        <title>Complete Genome Sequence of alachlor-degrading Sphingomonas sp. strain JJ-A5.</title>
        <authorList>
            <person name="Lee H."/>
            <person name="Ka J.-O."/>
        </authorList>
    </citation>
    <scope>NUCLEOTIDE SEQUENCE [LARGE SCALE GENOMIC DNA]</scope>
    <source>
        <strain evidence="3">JJ-A5</strain>
    </source>
</reference>
<evidence type="ECO:0000313" key="2">
    <source>
        <dbReference type="EMBL" id="API58517.1"/>
    </source>
</evidence>